<organism evidence="1">
    <name type="scientific">Brugia malayi</name>
    <name type="common">Filarial nematode worm</name>
    <dbReference type="NCBI Taxonomy" id="6279"/>
    <lineage>
        <taxon>Eukaryota</taxon>
        <taxon>Metazoa</taxon>
        <taxon>Ecdysozoa</taxon>
        <taxon>Nematoda</taxon>
        <taxon>Chromadorea</taxon>
        <taxon>Rhabditida</taxon>
        <taxon>Spirurina</taxon>
        <taxon>Spiruromorpha</taxon>
        <taxon>Filarioidea</taxon>
        <taxon>Onchocercidae</taxon>
        <taxon>Brugia</taxon>
    </lineage>
</organism>
<reference evidence="1" key="2">
    <citation type="submission" date="2012-12" db="EMBL/GenBank/DDBJ databases">
        <authorList>
            <person name="Gao Y.W."/>
            <person name="Fan S.T."/>
            <person name="Sun H.T."/>
            <person name="Wang Z."/>
            <person name="Gao X.L."/>
            <person name="Li Y.G."/>
            <person name="Wang T.C."/>
            <person name="Zhang K."/>
            <person name="Xu W.W."/>
            <person name="Yu Z.J."/>
            <person name="Xia X.Z."/>
        </authorList>
    </citation>
    <scope>NUCLEOTIDE SEQUENCE</scope>
    <source>
        <strain evidence="1">FR3</strain>
    </source>
</reference>
<accession>A0A0J9Y019</accession>
<reference evidence="1" key="1">
    <citation type="journal article" date="2007" name="Science">
        <title>Draft genome of the filarial nematode parasite Brugia malayi.</title>
        <authorList>
            <person name="Ghedin E."/>
            <person name="Wang S."/>
            <person name="Spiro D."/>
            <person name="Caler E."/>
            <person name="Zhao Q."/>
            <person name="Crabtree J."/>
            <person name="Allen J.E."/>
            <person name="Delcher A.L."/>
            <person name="Guiliano D.B."/>
            <person name="Miranda-Saavedra D."/>
            <person name="Angiuoli S.V."/>
            <person name="Creasy T."/>
            <person name="Amedeo P."/>
            <person name="Haas B."/>
            <person name="El-Sayed N.M."/>
            <person name="Wortman J.R."/>
            <person name="Feldblyum T."/>
            <person name="Tallon L."/>
            <person name="Schatz M."/>
            <person name="Shumway M."/>
            <person name="Koo H."/>
            <person name="Salzberg S.L."/>
            <person name="Schobel S."/>
            <person name="Pertea M."/>
            <person name="Pop M."/>
            <person name="White O."/>
            <person name="Barton G.J."/>
            <person name="Carlow C.K."/>
            <person name="Crawford M.J."/>
            <person name="Daub J."/>
            <person name="Dimmic M.W."/>
            <person name="Estes C.F."/>
            <person name="Foster J.M."/>
            <person name="Ganatra M."/>
            <person name="Gregory W.F."/>
            <person name="Johnson N.M."/>
            <person name="Jin J."/>
            <person name="Komuniecki R."/>
            <person name="Korf I."/>
            <person name="Kumar S."/>
            <person name="Laney S."/>
            <person name="Li B.W."/>
            <person name="Li W."/>
            <person name="Lindblom T.H."/>
            <person name="Lustigman S."/>
            <person name="Ma D."/>
            <person name="Maina C.V."/>
            <person name="Martin D.M."/>
            <person name="McCarter J.P."/>
            <person name="McReynolds L."/>
            <person name="Mitreva M."/>
            <person name="Nutman T.B."/>
            <person name="Parkinson J."/>
            <person name="Peregrin-Alvarez J.M."/>
            <person name="Poole C."/>
            <person name="Ren Q."/>
            <person name="Saunders L."/>
            <person name="Sluder A.E."/>
            <person name="Smith K."/>
            <person name="Stanke M."/>
            <person name="Unnasch T.R."/>
            <person name="Ware J."/>
            <person name="Wei A.D."/>
            <person name="Weil G."/>
            <person name="Williams D.J."/>
            <person name="Zhang Y."/>
            <person name="Williams S.A."/>
            <person name="Fraser-Liggett C."/>
            <person name="Slatko B."/>
            <person name="Blaxter M.L."/>
            <person name="Scott A.L."/>
        </authorList>
    </citation>
    <scope>NUCLEOTIDE SEQUENCE</scope>
    <source>
        <strain evidence="1">FR3</strain>
    </source>
</reference>
<proteinExistence type="predicted"/>
<name>A0A0J9Y019_BRUMA</name>
<dbReference type="AlphaFoldDB" id="A0A0J9Y019"/>
<dbReference type="EMBL" id="LN857009">
    <property type="protein sequence ID" value="CDP99498.1"/>
    <property type="molecule type" value="Genomic_DNA"/>
</dbReference>
<evidence type="ECO:0000313" key="1">
    <source>
        <dbReference type="EMBL" id="CDP99498.1"/>
    </source>
</evidence>
<protein>
    <submittedName>
        <fullName evidence="1">Bm13292, isoform b</fullName>
    </submittedName>
</protein>
<gene>
    <name evidence="1" type="primary">Bm13292</name>
    <name evidence="1" type="ORF">BM_Bm13292</name>
</gene>
<sequence>MINNPIWCYMSSCHVVVIHILNYNLAAYVKIALMLNVGTQQISHKFEGNKIPAVTTTQQQCMKTFPSHTTRYMVILKNIKHFTHTCMHIHPHTYTHGHVCM</sequence>